<evidence type="ECO:0000313" key="2">
    <source>
        <dbReference type="Proteomes" id="UP000502823"/>
    </source>
</evidence>
<keyword evidence="2" id="KW-1185">Reference proteome</keyword>
<dbReference type="EMBL" id="BLKM01001619">
    <property type="protein sequence ID" value="GFG40205.1"/>
    <property type="molecule type" value="Genomic_DNA"/>
</dbReference>
<evidence type="ECO:0008006" key="3">
    <source>
        <dbReference type="Google" id="ProtNLM"/>
    </source>
</evidence>
<dbReference type="Proteomes" id="UP000502823">
    <property type="component" value="Unassembled WGS sequence"/>
</dbReference>
<feature type="non-terminal residue" evidence="1">
    <location>
        <position position="1"/>
    </location>
</feature>
<dbReference type="InterPro" id="IPR012337">
    <property type="entry name" value="RNaseH-like_sf"/>
</dbReference>
<feature type="non-terminal residue" evidence="1">
    <location>
        <position position="60"/>
    </location>
</feature>
<organism evidence="1 2">
    <name type="scientific">Coptotermes formosanus</name>
    <name type="common">Formosan subterranean termite</name>
    <dbReference type="NCBI Taxonomy" id="36987"/>
    <lineage>
        <taxon>Eukaryota</taxon>
        <taxon>Metazoa</taxon>
        <taxon>Ecdysozoa</taxon>
        <taxon>Arthropoda</taxon>
        <taxon>Hexapoda</taxon>
        <taxon>Insecta</taxon>
        <taxon>Pterygota</taxon>
        <taxon>Neoptera</taxon>
        <taxon>Polyneoptera</taxon>
        <taxon>Dictyoptera</taxon>
        <taxon>Blattodea</taxon>
        <taxon>Blattoidea</taxon>
        <taxon>Termitoidae</taxon>
        <taxon>Rhinotermitidae</taxon>
        <taxon>Coptotermes</taxon>
    </lineage>
</organism>
<accession>A0A6L2QB35</accession>
<dbReference type="GO" id="GO:0003676">
    <property type="term" value="F:nucleic acid binding"/>
    <property type="evidence" value="ECO:0007669"/>
    <property type="project" value="InterPro"/>
</dbReference>
<dbReference type="Gene3D" id="3.30.420.10">
    <property type="entry name" value="Ribonuclease H-like superfamily/Ribonuclease H"/>
    <property type="match status" value="1"/>
</dbReference>
<name>A0A6L2QB35_COPFO</name>
<dbReference type="InParanoid" id="A0A6L2QB35"/>
<comment type="caution">
    <text evidence="1">The sequence shown here is derived from an EMBL/GenBank/DDBJ whole genome shotgun (WGS) entry which is preliminary data.</text>
</comment>
<dbReference type="SUPFAM" id="SSF53098">
    <property type="entry name" value="Ribonuclease H-like"/>
    <property type="match status" value="1"/>
</dbReference>
<dbReference type="OrthoDB" id="425619at2759"/>
<sequence length="60" mass="6739">KIVTHYLADVTQPKCILSENGTQFASPVWRKPLSDLGIDVKFAPVRRPQAKPSEGCMKER</sequence>
<reference evidence="2" key="1">
    <citation type="submission" date="2020-01" db="EMBL/GenBank/DDBJ databases">
        <title>Draft genome sequence of the Termite Coptotermes fromosanus.</title>
        <authorList>
            <person name="Itakura S."/>
            <person name="Yosikawa Y."/>
            <person name="Umezawa K."/>
        </authorList>
    </citation>
    <scope>NUCLEOTIDE SEQUENCE [LARGE SCALE GENOMIC DNA]</scope>
</reference>
<evidence type="ECO:0000313" key="1">
    <source>
        <dbReference type="EMBL" id="GFG40205.1"/>
    </source>
</evidence>
<dbReference type="AlphaFoldDB" id="A0A6L2QB35"/>
<proteinExistence type="predicted"/>
<protein>
    <recommendedName>
        <fullName evidence="3">Integrase catalytic domain-containing protein</fullName>
    </recommendedName>
</protein>
<gene>
    <name evidence="1" type="ORF">Cfor_09793</name>
</gene>
<dbReference type="InterPro" id="IPR036397">
    <property type="entry name" value="RNaseH_sf"/>
</dbReference>